<name>A0A1S6JLQ8_HSVA1</name>
<evidence type="ECO:0000256" key="10">
    <source>
        <dbReference type="ARBA" id="ARBA00023157"/>
    </source>
</evidence>
<proteinExistence type="inferred from homology"/>
<dbReference type="InterPro" id="IPR022200">
    <property type="entry name" value="Herpes_gL_C"/>
</dbReference>
<evidence type="ECO:0000256" key="11">
    <source>
        <dbReference type="ARBA" id="ARBA00023180"/>
    </source>
</evidence>
<protein>
    <submittedName>
        <fullName evidence="17">Envelope glycoprotein L</fullName>
    </submittedName>
</protein>
<keyword evidence="12" id="KW-1160">Virus entry into host cell</keyword>
<dbReference type="HAMAP" id="MF_04034">
    <property type="entry name" value="HSV_GL_alphagamma"/>
    <property type="match status" value="1"/>
</dbReference>
<dbReference type="GO" id="GO:0019064">
    <property type="term" value="P:fusion of virus membrane with host plasma membrane"/>
    <property type="evidence" value="ECO:0007669"/>
    <property type="project" value="UniProtKB-KW"/>
</dbReference>
<evidence type="ECO:0000313" key="18">
    <source>
        <dbReference type="Proteomes" id="UP000243553"/>
    </source>
</evidence>
<gene>
    <name evidence="17" type="primary">UL1</name>
</gene>
<dbReference type="GO" id="GO:0019031">
    <property type="term" value="C:viral envelope"/>
    <property type="evidence" value="ECO:0007669"/>
    <property type="project" value="UniProtKB-KW"/>
</dbReference>
<evidence type="ECO:0000256" key="14">
    <source>
        <dbReference type="SAM" id="Phobius"/>
    </source>
</evidence>
<feature type="domain" description="Herpesvirus glycoprotein L N-terminal" evidence="15">
    <location>
        <begin position="92"/>
        <end position="198"/>
    </location>
</feature>
<keyword evidence="6" id="KW-0946">Virion</keyword>
<keyword evidence="11" id="KW-0325">Glycoprotein</keyword>
<keyword evidence="14" id="KW-0812">Transmembrane</keyword>
<evidence type="ECO:0000256" key="12">
    <source>
        <dbReference type="ARBA" id="ARBA00023296"/>
    </source>
</evidence>
<feature type="transmembrane region" description="Helical" evidence="14">
    <location>
        <begin position="9"/>
        <end position="26"/>
    </location>
</feature>
<evidence type="ECO:0000313" key="17">
    <source>
        <dbReference type="EMBL" id="AQS79215.1"/>
    </source>
</evidence>
<dbReference type="Pfam" id="PF05259">
    <property type="entry name" value="Herpes_UL1"/>
    <property type="match status" value="1"/>
</dbReference>
<organism evidence="17 18">
    <name type="scientific">Herpesvirus ateles type 1 (strain Lennette)</name>
    <dbReference type="NCBI Taxonomy" id="35243"/>
    <lineage>
        <taxon>Viruses</taxon>
        <taxon>Duplodnaviria</taxon>
        <taxon>Heunggongvirae</taxon>
        <taxon>Peploviricota</taxon>
        <taxon>Herviviricetes</taxon>
        <taxon>Herpesvirales</taxon>
        <taxon>Orthoherpesviridae</taxon>
        <taxon>Alphaherpesvirinae</taxon>
        <taxon>Simplexvirus</taxon>
        <taxon>Simplexvirus atelinealpha1</taxon>
    </lineage>
</organism>
<keyword evidence="7" id="KW-1043">Host membrane</keyword>
<keyword evidence="10" id="KW-1015">Disulfide bond</keyword>
<dbReference type="PROSITE" id="PS52024">
    <property type="entry name" value="GL_AHV"/>
    <property type="match status" value="1"/>
</dbReference>
<keyword evidence="4" id="KW-1162">Viral penetration into host cytoplasm</keyword>
<dbReference type="KEGG" id="vg:32707831"/>
<feature type="compositionally biased region" description="Basic residues" evidence="13">
    <location>
        <begin position="269"/>
        <end position="287"/>
    </location>
</feature>
<dbReference type="Gene3D" id="3.30.390.170">
    <property type="match status" value="1"/>
</dbReference>
<keyword evidence="1" id="KW-1168">Fusion of virus membrane with host membrane</keyword>
<keyword evidence="8 17" id="KW-0261">Viral envelope protein</keyword>
<feature type="region of interest" description="Disordered" evidence="13">
    <location>
        <begin position="44"/>
        <end position="91"/>
    </location>
</feature>
<accession>A0A1S6JLQ8</accession>
<evidence type="ECO:0000256" key="5">
    <source>
        <dbReference type="ARBA" id="ARBA00022812"/>
    </source>
</evidence>
<evidence type="ECO:0000259" key="16">
    <source>
        <dbReference type="Pfam" id="PF12524"/>
    </source>
</evidence>
<evidence type="ECO:0000256" key="3">
    <source>
        <dbReference type="ARBA" id="ARBA00022521"/>
    </source>
</evidence>
<organismHost>
    <name type="scientific">Ateles</name>
    <dbReference type="NCBI Taxonomy" id="9506"/>
</organismHost>
<feature type="region of interest" description="Disordered" evidence="13">
    <location>
        <begin position="230"/>
        <end position="294"/>
    </location>
</feature>
<dbReference type="RefSeq" id="YP_009361937.1">
    <property type="nucleotide sequence ID" value="NC_034446.1"/>
</dbReference>
<evidence type="ECO:0000259" key="15">
    <source>
        <dbReference type="Pfam" id="PF05259"/>
    </source>
</evidence>
<keyword evidence="9 14" id="KW-0472">Membrane</keyword>
<dbReference type="GO" id="GO:0046718">
    <property type="term" value="P:symbiont entry into host cell"/>
    <property type="evidence" value="ECO:0007669"/>
    <property type="project" value="UniProtKB-KW"/>
</dbReference>
<feature type="domain" description="Herpesvirus glycoprotein L C-terminal" evidence="16">
    <location>
        <begin position="210"/>
        <end position="262"/>
    </location>
</feature>
<keyword evidence="18" id="KW-1185">Reference proteome</keyword>
<evidence type="ECO:0000256" key="2">
    <source>
        <dbReference type="ARBA" id="ARBA00022511"/>
    </source>
</evidence>
<dbReference type="Pfam" id="PF12524">
    <property type="entry name" value="GlyL_C"/>
    <property type="match status" value="1"/>
</dbReference>
<keyword evidence="14" id="KW-1133">Transmembrane helix</keyword>
<dbReference type="InterPro" id="IPR034708">
    <property type="entry name" value="HSV_GL_alphagamma"/>
</dbReference>
<evidence type="ECO:0000256" key="7">
    <source>
        <dbReference type="ARBA" id="ARBA00022870"/>
    </source>
</evidence>
<keyword evidence="5" id="KW-1040">Host Golgi apparatus</keyword>
<dbReference type="InterPro" id="IPR038311">
    <property type="entry name" value="Herpes_gL_N_sf"/>
</dbReference>
<dbReference type="InterPro" id="IPR007923">
    <property type="entry name" value="Herpes_gL_N"/>
</dbReference>
<evidence type="ECO:0000256" key="8">
    <source>
        <dbReference type="ARBA" id="ARBA00022879"/>
    </source>
</evidence>
<keyword evidence="2" id="KW-1032">Host cell membrane</keyword>
<reference evidence="17 18" key="1">
    <citation type="journal article" date="2017" name="Arch. Virol.">
        <title>Sequence of the ateline alphaherpesvirus 1 (HVA1) genome.</title>
        <authorList>
            <person name="Eberle R."/>
            <person name="Black D.H."/>
        </authorList>
    </citation>
    <scope>NUCLEOTIDE SEQUENCE [LARGE SCALE GENOMIC DNA]</scope>
    <source>
        <strain evidence="17">Lennette</strain>
    </source>
</reference>
<dbReference type="GeneID" id="32707831"/>
<evidence type="ECO:0000256" key="4">
    <source>
        <dbReference type="ARBA" id="ARBA00022595"/>
    </source>
</evidence>
<dbReference type="EMBL" id="KY385637">
    <property type="protein sequence ID" value="AQS79215.1"/>
    <property type="molecule type" value="Genomic_DNA"/>
</dbReference>
<dbReference type="Proteomes" id="UP000243553">
    <property type="component" value="Segment"/>
</dbReference>
<evidence type="ECO:0000256" key="6">
    <source>
        <dbReference type="ARBA" id="ARBA00022844"/>
    </source>
</evidence>
<evidence type="ECO:0000256" key="1">
    <source>
        <dbReference type="ARBA" id="ARBA00022506"/>
    </source>
</evidence>
<evidence type="ECO:0000256" key="9">
    <source>
        <dbReference type="ARBA" id="ARBA00023136"/>
    </source>
</evidence>
<sequence>MSPRRDPRLWARVVVAVVVWVGAVVPHRPRAELRIEESVIPTAPATRVAHPRGGGPAPARTGPGPARGGSERPVSAPSPPPRHEPPPPRATEYAIGSVAAKTPLDVLRTPCMSLPPSDTAWRYAPPERFDYQNVDGVFMRYHCPGMDTVLWDRTRQRAYWVNPFQFLFGLTADVSYARYPLTSAETAAREALYKELSGLYGGRHTAPNRSPVGPGCVNFEYSRTRQCFGLRRRGRANPPTAAEDEAPGLPRRPAGALPANATEPAVPAKGRRRGKRPKKNGRGGGARRPREPER</sequence>
<keyword evidence="3" id="KW-1169">Fusion of virus membrane with host cell membrane</keyword>
<evidence type="ECO:0000256" key="13">
    <source>
        <dbReference type="SAM" id="MobiDB-lite"/>
    </source>
</evidence>